<dbReference type="EMBL" id="JACHOA010000006">
    <property type="protein sequence ID" value="MBB4614956.1"/>
    <property type="molecule type" value="Genomic_DNA"/>
</dbReference>
<accession>A0A7W7EVD4</accession>
<feature type="transmembrane region" description="Helical" evidence="7">
    <location>
        <begin position="124"/>
        <end position="145"/>
    </location>
</feature>
<evidence type="ECO:0000313" key="10">
    <source>
        <dbReference type="Proteomes" id="UP000538566"/>
    </source>
</evidence>
<dbReference type="Pfam" id="PF04290">
    <property type="entry name" value="DctQ"/>
    <property type="match status" value="1"/>
</dbReference>
<dbReference type="GO" id="GO:0005886">
    <property type="term" value="C:plasma membrane"/>
    <property type="evidence" value="ECO:0007669"/>
    <property type="project" value="UniProtKB-SubCell"/>
</dbReference>
<evidence type="ECO:0000256" key="7">
    <source>
        <dbReference type="RuleBase" id="RU369079"/>
    </source>
</evidence>
<evidence type="ECO:0000259" key="8">
    <source>
        <dbReference type="Pfam" id="PF04290"/>
    </source>
</evidence>
<comment type="similarity">
    <text evidence="7">Belongs to the TRAP transporter small permease family.</text>
</comment>
<keyword evidence="5 7" id="KW-1133">Transmembrane helix</keyword>
<dbReference type="InterPro" id="IPR055348">
    <property type="entry name" value="DctQ"/>
</dbReference>
<reference evidence="9 10" key="1">
    <citation type="submission" date="2020-08" db="EMBL/GenBank/DDBJ databases">
        <title>Genomic Encyclopedia of Type Strains, Phase IV (KMG-IV): sequencing the most valuable type-strain genomes for metagenomic binning, comparative biology and taxonomic classification.</title>
        <authorList>
            <person name="Goeker M."/>
        </authorList>
    </citation>
    <scope>NUCLEOTIDE SEQUENCE [LARGE SCALE GENOMIC DNA]</scope>
    <source>
        <strain evidence="9 10">DSM 17507</strain>
    </source>
</reference>
<feature type="transmembrane region" description="Helical" evidence="7">
    <location>
        <begin position="42"/>
        <end position="60"/>
    </location>
</feature>
<sequence>MSVVRKAIILIGGIALLGATATDTVAVIGRHIGLPLRGSIELVQLFVLIAGSLALLVATAEQAHAKVHMVVDRMGDAGKAVMARLSGMLGAVFFAGLLAGSLWLMADLWNGHEQSELLGISWRLMRLFANLALLTTIAVLLNQAVRGRK</sequence>
<comment type="function">
    <text evidence="7">Part of the tripartite ATP-independent periplasmic (TRAP) transport system.</text>
</comment>
<dbReference type="AlphaFoldDB" id="A0A7W7EVD4"/>
<keyword evidence="10" id="KW-1185">Reference proteome</keyword>
<evidence type="ECO:0000256" key="4">
    <source>
        <dbReference type="ARBA" id="ARBA00022692"/>
    </source>
</evidence>
<dbReference type="OrthoDB" id="7428219at2"/>
<dbReference type="Proteomes" id="UP000538566">
    <property type="component" value="Unassembled WGS sequence"/>
</dbReference>
<feature type="transmembrane region" description="Helical" evidence="7">
    <location>
        <begin position="81"/>
        <end position="104"/>
    </location>
</feature>
<feature type="domain" description="Tripartite ATP-independent periplasmic transporters DctQ component" evidence="8">
    <location>
        <begin position="24"/>
        <end position="147"/>
    </location>
</feature>
<proteinExistence type="inferred from homology"/>
<comment type="subunit">
    <text evidence="7">The complex comprises the extracytoplasmic solute receptor protein and the two transmembrane proteins.</text>
</comment>
<keyword evidence="3" id="KW-1003">Cell membrane</keyword>
<organism evidence="9 10">
    <name type="scientific">Novosphingobium taihuense</name>
    <dbReference type="NCBI Taxonomy" id="260085"/>
    <lineage>
        <taxon>Bacteria</taxon>
        <taxon>Pseudomonadati</taxon>
        <taxon>Pseudomonadota</taxon>
        <taxon>Alphaproteobacteria</taxon>
        <taxon>Sphingomonadales</taxon>
        <taxon>Sphingomonadaceae</taxon>
        <taxon>Novosphingobium</taxon>
    </lineage>
</organism>
<keyword evidence="4 7" id="KW-0812">Transmembrane</keyword>
<keyword evidence="6 7" id="KW-0472">Membrane</keyword>
<keyword evidence="7" id="KW-0997">Cell inner membrane</keyword>
<gene>
    <name evidence="9" type="ORF">GGR37_003246</name>
</gene>
<evidence type="ECO:0000256" key="1">
    <source>
        <dbReference type="ARBA" id="ARBA00004651"/>
    </source>
</evidence>
<comment type="caution">
    <text evidence="7">Lacks conserved residue(s) required for the propagation of feature annotation.</text>
</comment>
<dbReference type="RefSeq" id="WP_144905988.1">
    <property type="nucleotide sequence ID" value="NZ_JACHOA010000006.1"/>
</dbReference>
<protein>
    <recommendedName>
        <fullName evidence="7">TRAP transporter small permease protein</fullName>
    </recommendedName>
</protein>
<evidence type="ECO:0000313" key="9">
    <source>
        <dbReference type="EMBL" id="MBB4614956.1"/>
    </source>
</evidence>
<evidence type="ECO:0000256" key="2">
    <source>
        <dbReference type="ARBA" id="ARBA00022448"/>
    </source>
</evidence>
<keyword evidence="2 7" id="KW-0813">Transport</keyword>
<comment type="caution">
    <text evidence="9">The sequence shown here is derived from an EMBL/GenBank/DDBJ whole genome shotgun (WGS) entry which is preliminary data.</text>
</comment>
<evidence type="ECO:0000256" key="5">
    <source>
        <dbReference type="ARBA" id="ARBA00022989"/>
    </source>
</evidence>
<evidence type="ECO:0000256" key="3">
    <source>
        <dbReference type="ARBA" id="ARBA00022475"/>
    </source>
</evidence>
<name>A0A7W7EVD4_9SPHN</name>
<dbReference type="GO" id="GO:0022857">
    <property type="term" value="F:transmembrane transporter activity"/>
    <property type="evidence" value="ECO:0007669"/>
    <property type="project" value="UniProtKB-UniRule"/>
</dbReference>
<comment type="subcellular location">
    <subcellularLocation>
        <location evidence="7">Cell inner membrane</location>
        <topology evidence="7">Multi-pass membrane protein</topology>
    </subcellularLocation>
    <subcellularLocation>
        <location evidence="1">Cell membrane</location>
        <topology evidence="1">Multi-pass membrane protein</topology>
    </subcellularLocation>
</comment>
<evidence type="ECO:0000256" key="6">
    <source>
        <dbReference type="ARBA" id="ARBA00023136"/>
    </source>
</evidence>